<accession>A0ABQ4PRN2</accession>
<evidence type="ECO:0000256" key="3">
    <source>
        <dbReference type="ARBA" id="ARBA00022840"/>
    </source>
</evidence>
<dbReference type="RefSeq" id="WP_220783002.1">
    <property type="nucleotide sequence ID" value="NZ_BPEY01000111.1"/>
</dbReference>
<dbReference type="EMBL" id="BPEY01000111">
    <property type="protein sequence ID" value="GIU51286.1"/>
    <property type="molecule type" value="Genomic_DNA"/>
</dbReference>
<keyword evidence="6" id="KW-1185">Reference proteome</keyword>
<keyword evidence="5" id="KW-0269">Exonuclease</keyword>
<dbReference type="Gene3D" id="3.40.50.300">
    <property type="entry name" value="P-loop containing nucleotide triphosphate hydrolases"/>
    <property type="match status" value="1"/>
</dbReference>
<dbReference type="Pfam" id="PF00437">
    <property type="entry name" value="T2SSE"/>
    <property type="match status" value="1"/>
</dbReference>
<protein>
    <submittedName>
        <fullName evidence="5">Exonuclease SbcC</fullName>
    </submittedName>
</protein>
<evidence type="ECO:0000256" key="2">
    <source>
        <dbReference type="ARBA" id="ARBA00022741"/>
    </source>
</evidence>
<feature type="domain" description="Bacterial type II secretion system protein E" evidence="4">
    <location>
        <begin position="105"/>
        <end position="501"/>
    </location>
</feature>
<sequence>MEQPLNIIIDATLKTWYFEERKVLALTTGEIITSDYNASNLNKIADYIQQSETLNNGQYLGQHLPIRLVDQTQIDIRFSDVVALQQHSELKEEVLSDIGARFKHLQQRAVDLGSSDIHIELYEHEVQFYARVDGRRITLAETMPEHNHGEQLFAYIFTSKATSKDDDYVASKPNNGQLEQLLLCPSDDGKTKQSRLTLWRASYIPIKGGGKVTLRWLNGQQYIPKLESLGWTTGHIAALRQFLNSPSGVCALAGKTGSGKTTAIASIISEIQKVRSVHTLEDPPEFNLGIPQTAVTVDKNTDTKSGFASYSKVLLRHDVEVELHGEIRDHPGAMEVTRKGETGQLIFTTIHTSSATGIAHTLTEQFKVPASVVSAPGLMGIWAYQTLVRTLCPHCKLNHEEALAAYDTHELGDEWLRANDAINTLIEPEYREDVMWRNPDGCEHCYEGEKGRTALLEMIVLDDEDRHFILNKDYLGWQVALETKGYKTVRDHALSKIKGGEIDLLTAAGKVNQLIPQSSTDIYATFGV</sequence>
<name>A0ABQ4PRN2_9GAMM</name>
<keyword evidence="5" id="KW-0540">Nuclease</keyword>
<dbReference type="InterPro" id="IPR001482">
    <property type="entry name" value="T2SS/T4SS_dom"/>
</dbReference>
<organism evidence="5 6">
    <name type="scientific">Shewanella sairae</name>
    <dbReference type="NCBI Taxonomy" id="190310"/>
    <lineage>
        <taxon>Bacteria</taxon>
        <taxon>Pseudomonadati</taxon>
        <taxon>Pseudomonadota</taxon>
        <taxon>Gammaproteobacteria</taxon>
        <taxon>Alteromonadales</taxon>
        <taxon>Shewanellaceae</taxon>
        <taxon>Shewanella</taxon>
    </lineage>
</organism>
<gene>
    <name evidence="5" type="ORF">TUM4438_40370</name>
</gene>
<comment type="caution">
    <text evidence="5">The sequence shown here is derived from an EMBL/GenBank/DDBJ whole genome shotgun (WGS) entry which is preliminary data.</text>
</comment>
<dbReference type="SUPFAM" id="SSF52540">
    <property type="entry name" value="P-loop containing nucleoside triphosphate hydrolases"/>
    <property type="match status" value="1"/>
</dbReference>
<dbReference type="PANTHER" id="PTHR30258:SF2">
    <property type="entry name" value="COMG OPERON PROTEIN 1"/>
    <property type="match status" value="1"/>
</dbReference>
<keyword evidence="2" id="KW-0547">Nucleotide-binding</keyword>
<dbReference type="InterPro" id="IPR027417">
    <property type="entry name" value="P-loop_NTPase"/>
</dbReference>
<proteinExistence type="inferred from homology"/>
<dbReference type="PANTHER" id="PTHR30258">
    <property type="entry name" value="TYPE II SECRETION SYSTEM PROTEIN GSPE-RELATED"/>
    <property type="match status" value="1"/>
</dbReference>
<dbReference type="Proteomes" id="UP000887104">
    <property type="component" value="Unassembled WGS sequence"/>
</dbReference>
<evidence type="ECO:0000256" key="1">
    <source>
        <dbReference type="ARBA" id="ARBA00006611"/>
    </source>
</evidence>
<evidence type="ECO:0000313" key="5">
    <source>
        <dbReference type="EMBL" id="GIU51286.1"/>
    </source>
</evidence>
<evidence type="ECO:0000259" key="4">
    <source>
        <dbReference type="Pfam" id="PF00437"/>
    </source>
</evidence>
<dbReference type="GO" id="GO:0004527">
    <property type="term" value="F:exonuclease activity"/>
    <property type="evidence" value="ECO:0007669"/>
    <property type="project" value="UniProtKB-KW"/>
</dbReference>
<reference evidence="5" key="1">
    <citation type="submission" date="2021-05" db="EMBL/GenBank/DDBJ databases">
        <title>Molecular characterization for Shewanella algae harboring chromosomal blaOXA-55-like strains isolated from clinical and environment sample.</title>
        <authorList>
            <person name="Ohama Y."/>
            <person name="Aoki K."/>
            <person name="Harada S."/>
            <person name="Moriya K."/>
            <person name="Ishii Y."/>
            <person name="Tateda K."/>
        </authorList>
    </citation>
    <scope>NUCLEOTIDE SEQUENCE</scope>
    <source>
        <strain evidence="5">JCM 11563</strain>
    </source>
</reference>
<dbReference type="Gene3D" id="3.30.450.90">
    <property type="match status" value="1"/>
</dbReference>
<evidence type="ECO:0000313" key="6">
    <source>
        <dbReference type="Proteomes" id="UP000887104"/>
    </source>
</evidence>
<keyword evidence="5" id="KW-0378">Hydrolase</keyword>
<keyword evidence="3" id="KW-0067">ATP-binding</keyword>
<comment type="similarity">
    <text evidence="1">Belongs to the GSP E family.</text>
</comment>